<evidence type="ECO:0000313" key="2">
    <source>
        <dbReference type="Proteomes" id="UP001594351"/>
    </source>
</evidence>
<reference evidence="1 2" key="1">
    <citation type="submission" date="2024-09" db="EMBL/GenBank/DDBJ databases">
        <title>Laminarin stimulates single cell rates of sulfate reduction while oxygen inhibits transcriptomic activity in coastal marine sediment.</title>
        <authorList>
            <person name="Lindsay M."/>
            <person name="Orcutt B."/>
            <person name="Emerson D."/>
            <person name="Stepanauskas R."/>
            <person name="D'Angelo T."/>
        </authorList>
    </citation>
    <scope>NUCLEOTIDE SEQUENCE [LARGE SCALE GENOMIC DNA]</scope>
    <source>
        <strain evidence="1">SAG AM-311-K15</strain>
    </source>
</reference>
<accession>A0ABV6Z4G4</accession>
<sequence length="211" mass="24273">MDMVIFEENKPWVLDALEDGEFDYIDTAGEVFETEFFRYIKAQKILLSLAETYPTPRKKQDVPLWLYIASNLSMRLHGVQSFHAYPMVVSVGGMLNAFGPTAGPRVTHPDTGDVTLSCEGFNKKNHYDRHTPCDQDYLRKMAKDTDAEELMGWFGNEVVQEFRSHRAFDKEGIFIGDASYLFVPDNVWPYDFSDHTLDGKDNKDFRSPHGR</sequence>
<organism evidence="1 2">
    <name type="scientific">candidate division CSSED10-310 bacterium</name>
    <dbReference type="NCBI Taxonomy" id="2855610"/>
    <lineage>
        <taxon>Bacteria</taxon>
        <taxon>Bacteria division CSSED10-310</taxon>
    </lineage>
</organism>
<name>A0ABV6Z4G4_UNCC1</name>
<proteinExistence type="predicted"/>
<gene>
    <name evidence="1" type="ORF">ACFL27_24295</name>
</gene>
<protein>
    <submittedName>
        <fullName evidence="1">Uncharacterized protein</fullName>
    </submittedName>
</protein>
<evidence type="ECO:0000313" key="1">
    <source>
        <dbReference type="EMBL" id="MFC1853331.1"/>
    </source>
</evidence>
<keyword evidence="2" id="KW-1185">Reference proteome</keyword>
<dbReference type="Proteomes" id="UP001594351">
    <property type="component" value="Unassembled WGS sequence"/>
</dbReference>
<comment type="caution">
    <text evidence="1">The sequence shown here is derived from an EMBL/GenBank/DDBJ whole genome shotgun (WGS) entry which is preliminary data.</text>
</comment>
<dbReference type="EMBL" id="JBHPBY010000475">
    <property type="protein sequence ID" value="MFC1853331.1"/>
    <property type="molecule type" value="Genomic_DNA"/>
</dbReference>